<evidence type="ECO:0000256" key="2">
    <source>
        <dbReference type="ARBA" id="ARBA00004752"/>
    </source>
</evidence>
<evidence type="ECO:0000256" key="8">
    <source>
        <dbReference type="ARBA" id="ARBA00023306"/>
    </source>
</evidence>
<evidence type="ECO:0000256" key="4">
    <source>
        <dbReference type="ARBA" id="ARBA00022618"/>
    </source>
</evidence>
<dbReference type="SUPFAM" id="SSF55205">
    <property type="entry name" value="EPT/RTPC-like"/>
    <property type="match status" value="1"/>
</dbReference>
<keyword evidence="3" id="KW-0963">Cytoplasm</keyword>
<evidence type="ECO:0000256" key="5">
    <source>
        <dbReference type="ARBA" id="ARBA00022679"/>
    </source>
</evidence>
<keyword evidence="4" id="KW-0132">Cell division</keyword>
<evidence type="ECO:0000256" key="12">
    <source>
        <dbReference type="ARBA" id="ARBA00039108"/>
    </source>
</evidence>
<comment type="function">
    <text evidence="10">Cell wall formation. Adds enolpyruvyl to UDP-N-acetylglucosamine.</text>
</comment>
<protein>
    <recommendedName>
        <fullName evidence="13">UDP-N-acetylglucosamine 1-carboxyvinyltransferase</fullName>
        <ecNumber evidence="12">2.5.1.7</ecNumber>
    </recommendedName>
    <alternativeName>
        <fullName evidence="14">Enoylpyruvate transferase</fullName>
    </alternativeName>
    <alternativeName>
        <fullName evidence="15">UDP-N-acetylglucosamine enolpyruvyl transferase</fullName>
    </alternativeName>
</protein>
<evidence type="ECO:0000259" key="17">
    <source>
        <dbReference type="Pfam" id="PF00275"/>
    </source>
</evidence>
<organism evidence="18 19">
    <name type="scientific">Nocardiopsis endophytica</name>
    <dbReference type="NCBI Taxonomy" id="3018445"/>
    <lineage>
        <taxon>Bacteria</taxon>
        <taxon>Bacillati</taxon>
        <taxon>Actinomycetota</taxon>
        <taxon>Actinomycetes</taxon>
        <taxon>Streptosporangiales</taxon>
        <taxon>Nocardiopsidaceae</taxon>
        <taxon>Nocardiopsis</taxon>
    </lineage>
</organism>
<evidence type="ECO:0000256" key="7">
    <source>
        <dbReference type="ARBA" id="ARBA00022984"/>
    </source>
</evidence>
<evidence type="ECO:0000256" key="11">
    <source>
        <dbReference type="ARBA" id="ARBA00038367"/>
    </source>
</evidence>
<dbReference type="EC" id="2.5.1.7" evidence="12"/>
<dbReference type="Proteomes" id="UP001527866">
    <property type="component" value="Unassembled WGS sequence"/>
</dbReference>
<feature type="domain" description="Enolpyruvate transferase" evidence="17">
    <location>
        <begin position="7"/>
        <end position="408"/>
    </location>
</feature>
<dbReference type="Gene3D" id="3.65.10.10">
    <property type="entry name" value="Enolpyruvate transferase domain"/>
    <property type="match status" value="2"/>
</dbReference>
<reference evidence="18 19" key="1">
    <citation type="submission" date="2023-01" db="EMBL/GenBank/DDBJ databases">
        <title>Draft genome sequence of Nocardiopsis sp. RSe5-2 isolated from halophytes.</title>
        <authorList>
            <person name="Duangmal K."/>
            <person name="Chantavorakit T."/>
        </authorList>
    </citation>
    <scope>NUCLEOTIDE SEQUENCE [LARGE SCALE GENOMIC DNA]</scope>
    <source>
        <strain evidence="18 19">RSe5-2</strain>
    </source>
</reference>
<dbReference type="Pfam" id="PF00275">
    <property type="entry name" value="EPSP_synthase"/>
    <property type="match status" value="1"/>
</dbReference>
<comment type="subcellular location">
    <subcellularLocation>
        <location evidence="1">Cytoplasm</location>
    </subcellularLocation>
</comment>
<keyword evidence="7" id="KW-0573">Peptidoglycan synthesis</keyword>
<dbReference type="PANTHER" id="PTHR43783:SF1">
    <property type="entry name" value="UDP-N-ACETYLGLUCOSAMINE 1-CARBOXYVINYLTRANSFERASE"/>
    <property type="match status" value="1"/>
</dbReference>
<name>A0ABT4TY55_9ACTN</name>
<dbReference type="InterPro" id="IPR050068">
    <property type="entry name" value="MurA_subfamily"/>
</dbReference>
<sequence>MRRLLITGETSLAGRIHVQGSKNVFLHLAAASLLASRPVRLRNAPAITDTRVCVEIARALGAHAEVADAAMTTHAADLRTTEIPGGLGTLIRPTACFGAAVLARTGAVTFPFPGGDAFAERLIDRHLAAMQAVGAEIRVSDGFVHARARRLAGFTFDASTDGHGPSLGATISALLLGAMASGASRISGASVEPEVEHTVGLLRCLGVPVSWEGTSTLEVEGRPPANGATYTVPPDRMVAGTYAIAAAMTEGRIDLAGVALSDFPTGFLKVAATAGLDLAQVPHGIRATRSEPAPVEFETGPHPEYPTDLQPQLCALLTQAPGTSKVAERVYSRRATHIPGLASMGADIRAVGDHLTIVGPRTLSGATVRGTDIRAAAALVLAALAASGRTELAGVEHLYRGYENLPGTLRSLGAAVMEHSQEEL</sequence>
<dbReference type="NCBIfam" id="NF006873">
    <property type="entry name" value="PRK09369.1"/>
    <property type="match status" value="1"/>
</dbReference>
<dbReference type="EMBL" id="JAQFWQ010000005">
    <property type="protein sequence ID" value="MDA2809620.1"/>
    <property type="molecule type" value="Genomic_DNA"/>
</dbReference>
<evidence type="ECO:0000256" key="9">
    <source>
        <dbReference type="ARBA" id="ARBA00023316"/>
    </source>
</evidence>
<evidence type="ECO:0000256" key="15">
    <source>
        <dbReference type="ARBA" id="ARBA00042842"/>
    </source>
</evidence>
<proteinExistence type="inferred from homology"/>
<evidence type="ECO:0000256" key="14">
    <source>
        <dbReference type="ARBA" id="ARBA00042443"/>
    </source>
</evidence>
<comment type="similarity">
    <text evidence="11">Belongs to the EPSP synthase family. MurA subfamily.</text>
</comment>
<evidence type="ECO:0000256" key="13">
    <source>
        <dbReference type="ARBA" id="ARBA00039754"/>
    </source>
</evidence>
<dbReference type="InterPro" id="IPR036968">
    <property type="entry name" value="Enolpyruvate_Tfrase_sf"/>
</dbReference>
<comment type="catalytic activity">
    <reaction evidence="16">
        <text>phosphoenolpyruvate + UDP-N-acetyl-alpha-D-glucosamine = UDP-N-acetyl-3-O-(1-carboxyvinyl)-alpha-D-glucosamine + phosphate</text>
        <dbReference type="Rhea" id="RHEA:18681"/>
        <dbReference type="ChEBI" id="CHEBI:43474"/>
        <dbReference type="ChEBI" id="CHEBI:57705"/>
        <dbReference type="ChEBI" id="CHEBI:58702"/>
        <dbReference type="ChEBI" id="CHEBI:68483"/>
        <dbReference type="EC" id="2.5.1.7"/>
    </reaction>
</comment>
<dbReference type="InterPro" id="IPR013792">
    <property type="entry name" value="RNA3'P_cycl/enolpyr_Trfase_a/b"/>
</dbReference>
<keyword evidence="5 18" id="KW-0808">Transferase</keyword>
<evidence type="ECO:0000256" key="10">
    <source>
        <dbReference type="ARBA" id="ARBA00037534"/>
    </source>
</evidence>
<keyword evidence="9" id="KW-0961">Cell wall biogenesis/degradation</keyword>
<keyword evidence="6" id="KW-0133">Cell shape</keyword>
<keyword evidence="8" id="KW-0131">Cell cycle</keyword>
<evidence type="ECO:0000313" key="18">
    <source>
        <dbReference type="EMBL" id="MDA2809620.1"/>
    </source>
</evidence>
<evidence type="ECO:0000256" key="16">
    <source>
        <dbReference type="ARBA" id="ARBA00047527"/>
    </source>
</evidence>
<dbReference type="RefSeq" id="WP_270683521.1">
    <property type="nucleotide sequence ID" value="NZ_JAQFWQ010000005.1"/>
</dbReference>
<evidence type="ECO:0000256" key="1">
    <source>
        <dbReference type="ARBA" id="ARBA00004496"/>
    </source>
</evidence>
<evidence type="ECO:0000256" key="6">
    <source>
        <dbReference type="ARBA" id="ARBA00022960"/>
    </source>
</evidence>
<keyword evidence="19" id="KW-1185">Reference proteome</keyword>
<comment type="pathway">
    <text evidence="2">Cell wall biogenesis; peptidoglycan biosynthesis.</text>
</comment>
<evidence type="ECO:0000256" key="3">
    <source>
        <dbReference type="ARBA" id="ARBA00022490"/>
    </source>
</evidence>
<gene>
    <name evidence="18" type="ORF">O4J56_03110</name>
</gene>
<comment type="caution">
    <text evidence="18">The sequence shown here is derived from an EMBL/GenBank/DDBJ whole genome shotgun (WGS) entry which is preliminary data.</text>
</comment>
<evidence type="ECO:0000313" key="19">
    <source>
        <dbReference type="Proteomes" id="UP001527866"/>
    </source>
</evidence>
<accession>A0ABT4TY55</accession>
<dbReference type="InterPro" id="IPR001986">
    <property type="entry name" value="Enolpyruvate_Tfrase_dom"/>
</dbReference>
<dbReference type="GO" id="GO:0008760">
    <property type="term" value="F:UDP-N-acetylglucosamine 1-carboxyvinyltransferase activity"/>
    <property type="evidence" value="ECO:0007669"/>
    <property type="project" value="UniProtKB-EC"/>
</dbReference>
<dbReference type="PANTHER" id="PTHR43783">
    <property type="entry name" value="UDP-N-ACETYLGLUCOSAMINE 1-CARBOXYVINYLTRANSFERASE"/>
    <property type="match status" value="1"/>
</dbReference>